<keyword evidence="1" id="KW-0472">Membrane</keyword>
<evidence type="ECO:0000313" key="3">
    <source>
        <dbReference type="Proteomes" id="UP000005566"/>
    </source>
</evidence>
<dbReference type="EMBL" id="AHKF01000024">
    <property type="protein sequence ID" value="EIA07506.1"/>
    <property type="molecule type" value="Genomic_DNA"/>
</dbReference>
<evidence type="ECO:0000313" key="2">
    <source>
        <dbReference type="EMBL" id="EIA07506.1"/>
    </source>
</evidence>
<feature type="transmembrane region" description="Helical" evidence="1">
    <location>
        <begin position="12"/>
        <end position="29"/>
    </location>
</feature>
<proteinExistence type="predicted"/>
<dbReference type="RefSeq" id="WP_007139348.1">
    <property type="nucleotide sequence ID" value="NZ_AHKF01000024.1"/>
</dbReference>
<comment type="caution">
    <text evidence="2">The sequence shown here is derived from an EMBL/GenBank/DDBJ whole genome shotgun (WGS) entry which is preliminary data.</text>
</comment>
<organism evidence="2 3">
    <name type="scientific">Flavobacterium frigoris (strain PS1)</name>
    <dbReference type="NCBI Taxonomy" id="1086011"/>
    <lineage>
        <taxon>Bacteria</taxon>
        <taxon>Pseudomonadati</taxon>
        <taxon>Bacteroidota</taxon>
        <taxon>Flavobacteriia</taxon>
        <taxon>Flavobacteriales</taxon>
        <taxon>Flavobacteriaceae</taxon>
        <taxon>Flavobacterium</taxon>
    </lineage>
</organism>
<dbReference type="Proteomes" id="UP000005566">
    <property type="component" value="Unassembled WGS sequence"/>
</dbReference>
<dbReference type="AlphaFoldDB" id="H7FVH3"/>
<protein>
    <submittedName>
        <fullName evidence="2">Uncharacterized protein</fullName>
    </submittedName>
</protein>
<gene>
    <name evidence="2" type="ORF">HJ01_03171</name>
</gene>
<feature type="transmembrane region" description="Helical" evidence="1">
    <location>
        <begin position="41"/>
        <end position="58"/>
    </location>
</feature>
<dbReference type="OrthoDB" id="886692at2"/>
<accession>H7FVH3</accession>
<dbReference type="eggNOG" id="ENOG5032YFW">
    <property type="taxonomic scope" value="Bacteria"/>
</dbReference>
<feature type="transmembrane region" description="Helical" evidence="1">
    <location>
        <begin position="78"/>
        <end position="98"/>
    </location>
</feature>
<keyword evidence="1" id="KW-1133">Transmembrane helix</keyword>
<sequence length="100" mass="11249">MANRTAQHILSTSANLLGFCLFIITSLHIGNKSNSSYIDEFTAIVALLLTISSVFSFFSIRTPDAKKEQQLEQIADKFFIVSLLGIFAIILFIIITYWDK</sequence>
<name>H7FVH3_FLAFP</name>
<keyword evidence="1" id="KW-0812">Transmembrane</keyword>
<evidence type="ECO:0000256" key="1">
    <source>
        <dbReference type="SAM" id="Phobius"/>
    </source>
</evidence>
<dbReference type="STRING" id="1086011.HJ01_03171"/>
<reference evidence="2 3" key="1">
    <citation type="journal article" date="2014" name="Acta Crystallogr. D">
        <title>Structure-based characterization and antifreeze properties of a hyperactive ice-binding protein from the Antarctic bacterium Flavobacterium frigoris PS1.</title>
        <authorList>
            <person name="Do H."/>
            <person name="Kim S.J."/>
            <person name="Kim H.J."/>
            <person name="Lee J.H."/>
        </authorList>
    </citation>
    <scope>NUCLEOTIDE SEQUENCE [LARGE SCALE GENOMIC DNA]</scope>
    <source>
        <strain evidence="2 3">PS1</strain>
    </source>
</reference>
<keyword evidence="3" id="KW-1185">Reference proteome</keyword>